<evidence type="ECO:0000256" key="2">
    <source>
        <dbReference type="ARBA" id="ARBA00022630"/>
    </source>
</evidence>
<reference evidence="6 7" key="1">
    <citation type="journal article" date="2021" name="DNA Res.">
        <title>Genome analysis of Candida subhashii reveals its hybrid nature and dual mitochondrial genome conformations.</title>
        <authorList>
            <person name="Mixao V."/>
            <person name="Hegedusova E."/>
            <person name="Saus E."/>
            <person name="Pryszcz L.P."/>
            <person name="Cillingova A."/>
            <person name="Nosek J."/>
            <person name="Gabaldon T."/>
        </authorList>
    </citation>
    <scope>NUCLEOTIDE SEQUENCE [LARGE SCALE GENOMIC DNA]</scope>
    <source>
        <strain evidence="6 7">CBS 10753</strain>
    </source>
</reference>
<evidence type="ECO:0000259" key="5">
    <source>
        <dbReference type="Pfam" id="PF07992"/>
    </source>
</evidence>
<comment type="caution">
    <text evidence="6">The sequence shown here is derived from an EMBL/GenBank/DDBJ whole genome shotgun (WGS) entry which is preliminary data.</text>
</comment>
<keyword evidence="3" id="KW-0274">FAD</keyword>
<protein>
    <recommendedName>
        <fullName evidence="5">FAD/NAD(P)-binding domain-containing protein</fullName>
    </recommendedName>
</protein>
<evidence type="ECO:0000256" key="3">
    <source>
        <dbReference type="ARBA" id="ARBA00022827"/>
    </source>
</evidence>
<name>A0A8J5Q9K8_9ASCO</name>
<dbReference type="PANTHER" id="PTHR43735">
    <property type="entry name" value="APOPTOSIS-INDUCING FACTOR 1"/>
    <property type="match status" value="1"/>
</dbReference>
<evidence type="ECO:0000313" key="7">
    <source>
        <dbReference type="Proteomes" id="UP000694255"/>
    </source>
</evidence>
<dbReference type="EMBL" id="JAGSYN010000144">
    <property type="protein sequence ID" value="KAG7663164.1"/>
    <property type="molecule type" value="Genomic_DNA"/>
</dbReference>
<dbReference type="GO" id="GO:0005737">
    <property type="term" value="C:cytoplasm"/>
    <property type="evidence" value="ECO:0007669"/>
    <property type="project" value="TreeGrafter"/>
</dbReference>
<evidence type="ECO:0000256" key="4">
    <source>
        <dbReference type="ARBA" id="ARBA00023002"/>
    </source>
</evidence>
<evidence type="ECO:0000313" key="6">
    <source>
        <dbReference type="EMBL" id="KAG7663164.1"/>
    </source>
</evidence>
<dbReference type="Proteomes" id="UP000694255">
    <property type="component" value="Unassembled WGS sequence"/>
</dbReference>
<dbReference type="InterPro" id="IPR023753">
    <property type="entry name" value="FAD/NAD-binding_dom"/>
</dbReference>
<keyword evidence="7" id="KW-1185">Reference proteome</keyword>
<keyword evidence="4" id="KW-0560">Oxidoreductase</keyword>
<dbReference type="AlphaFoldDB" id="A0A8J5Q9K8"/>
<organism evidence="6 7">
    <name type="scientific">[Candida] subhashii</name>
    <dbReference type="NCBI Taxonomy" id="561895"/>
    <lineage>
        <taxon>Eukaryota</taxon>
        <taxon>Fungi</taxon>
        <taxon>Dikarya</taxon>
        <taxon>Ascomycota</taxon>
        <taxon>Saccharomycotina</taxon>
        <taxon>Pichiomycetes</taxon>
        <taxon>Debaryomycetaceae</taxon>
        <taxon>Spathaspora</taxon>
    </lineage>
</organism>
<dbReference type="GO" id="GO:0050660">
    <property type="term" value="F:flavin adenine dinucleotide binding"/>
    <property type="evidence" value="ECO:0007669"/>
    <property type="project" value="TreeGrafter"/>
</dbReference>
<proteinExistence type="inferred from homology"/>
<accession>A0A8J5Q9K8</accession>
<dbReference type="Pfam" id="PF07992">
    <property type="entry name" value="Pyr_redox_2"/>
    <property type="match status" value="1"/>
</dbReference>
<gene>
    <name evidence="6" type="ORF">J8A68_003342</name>
</gene>
<keyword evidence="2" id="KW-0285">Flavoprotein</keyword>
<evidence type="ECO:0000256" key="1">
    <source>
        <dbReference type="ARBA" id="ARBA00006442"/>
    </source>
</evidence>
<dbReference type="RefSeq" id="XP_049263396.1">
    <property type="nucleotide sequence ID" value="XM_049407188.1"/>
</dbReference>
<comment type="similarity">
    <text evidence="1">Belongs to the FAD-dependent oxidoreductase family.</text>
</comment>
<feature type="domain" description="FAD/NAD(P)-binding" evidence="5">
    <location>
        <begin position="6"/>
        <end position="295"/>
    </location>
</feature>
<dbReference type="PANTHER" id="PTHR43735:SF3">
    <property type="entry name" value="FERROPTOSIS SUPPRESSOR PROTEIN 1"/>
    <property type="match status" value="1"/>
</dbReference>
<dbReference type="OrthoDB" id="202203at2759"/>
<dbReference type="GO" id="GO:0004174">
    <property type="term" value="F:electron-transferring-flavoprotein dehydrogenase activity"/>
    <property type="evidence" value="ECO:0007669"/>
    <property type="project" value="TreeGrafter"/>
</dbReference>
<dbReference type="GeneID" id="73470143"/>
<sequence length="375" mass="42054">MTGRVKDIVIIGASYAGIIALKILLRSRKCPSDLKLNIYLISPNDYTYFNMASPRLILEPESCPKVLFKLQDTIDKYVKNTRHSVTFIQGSVGNVDLDKRVVCLAEDDGSQICYDNLLITTGTRLMEPGFKLDNIQDQQYSVNGIKSLHKKLESAESIAIVGAGGTGVEIAGEIGDDFGDTKKVVLYSGRGMPLPRFPDPLRRKASEKLEKLGVEIVNNDKVKINEDGKSVTLKDGTIKEYSVVVQAHRNIPNTDFLPDTVLSDTKYIKTDKYLRLENYHNVICMGDVLDMGVSSAVDLFHYQKPVLTKTIEYEIFERKSTKLKPYQTEKSVSFMCPIGRDGGVALSFGIRMPNFIVRSQRAKDYSISRARWFLT</sequence>